<dbReference type="PATRIC" id="fig|449.7.peg.1857"/>
<evidence type="ECO:0000313" key="1">
    <source>
        <dbReference type="EMBL" id="CEK09190.1"/>
    </source>
</evidence>
<dbReference type="Proteomes" id="UP000032803">
    <property type="component" value="Chromosome I"/>
</dbReference>
<dbReference type="EMBL" id="LN681225">
    <property type="protein sequence ID" value="CEK09190.1"/>
    <property type="molecule type" value="Genomic_DNA"/>
</dbReference>
<evidence type="ECO:0000313" key="2">
    <source>
        <dbReference type="Proteomes" id="UP000032803"/>
    </source>
</evidence>
<proteinExistence type="predicted"/>
<dbReference type="AlphaFoldDB" id="A0A0A8UK18"/>
<protein>
    <submittedName>
        <fullName evidence="1">Uncharacterized protein</fullName>
    </submittedName>
</protein>
<gene>
    <name evidence="1" type="ORF">LHA_0069</name>
</gene>
<dbReference type="KEGG" id="lha:LHA_0069"/>
<dbReference type="OrthoDB" id="5635789at2"/>
<keyword evidence="2" id="KW-1185">Reference proteome</keyword>
<sequence length="323" mass="36527">MLILHTLDFDETITKNHTAQKPQDFKPENNIKDGLKGRFVHNNESLLAIATYHSQPTYVLSYLLYLLEKTEEDIVKTEEVIIDNHHQLFKVFLADCTHPLIIATPRKDNYNSHLHALSINGKNDLLHSIVAHLPACHEKHYYEDKELYFDYAACLPEFHRHHVQATNPSFSFHNEKAPGALFSLRSMLAADLAELTKDAKKETQPSSHVSLSLFSISANNSTLPDSSVGLVSNVSTSTPSAEETINALCDLINFIDFKVQTIESNTLAVLANGSFKDTLAYWEMQTKEKITKFIPEVLQKREEVAKLESTYNYDSDENTGLGY</sequence>
<name>A0A0A8UK18_LEGHA</name>
<reference evidence="2" key="1">
    <citation type="submission" date="2014-09" db="EMBL/GenBank/DDBJ databases">
        <authorList>
            <person name="Gomez-Valero L."/>
        </authorList>
    </citation>
    <scope>NUCLEOTIDE SEQUENCE [LARGE SCALE GENOMIC DNA]</scope>
    <source>
        <strain evidence="2">ATCC35250</strain>
    </source>
</reference>
<accession>A0A0A8UK18</accession>
<dbReference type="HOGENOM" id="CLU_871337_0_0_6"/>
<dbReference type="RefSeq" id="WP_045104769.1">
    <property type="nucleotide sequence ID" value="NZ_LN681225.1"/>
</dbReference>
<dbReference type="STRING" id="449.LHA_0069"/>
<organism evidence="1 2">
    <name type="scientific">Legionella hackeliae</name>
    <dbReference type="NCBI Taxonomy" id="449"/>
    <lineage>
        <taxon>Bacteria</taxon>
        <taxon>Pseudomonadati</taxon>
        <taxon>Pseudomonadota</taxon>
        <taxon>Gammaproteobacteria</taxon>
        <taxon>Legionellales</taxon>
        <taxon>Legionellaceae</taxon>
        <taxon>Legionella</taxon>
    </lineage>
</organism>